<protein>
    <submittedName>
        <fullName evidence="3">Uncharacterized protein</fullName>
    </submittedName>
</protein>
<reference evidence="2 5" key="3">
    <citation type="submission" date="2016-04" db="EMBL/GenBank/DDBJ databases">
        <title>Complete genome sequence of Thermococcus chitonophagus type strain GC74.</title>
        <authorList>
            <person name="Oger P.M."/>
        </authorList>
    </citation>
    <scope>NUCLEOTIDE SEQUENCE [LARGE SCALE GENOMIC DNA]</scope>
    <source>
        <strain evidence="2 5">GC74</strain>
    </source>
</reference>
<reference evidence="4" key="1">
    <citation type="submission" date="2016-01" db="EMBL/GenBank/DDBJ databases">
        <authorList>
            <person name="Vorgias C.E."/>
        </authorList>
    </citation>
    <scope>NUCLEOTIDE SEQUENCE [LARGE SCALE GENOMIC DNA]</scope>
</reference>
<organism evidence="3 4">
    <name type="scientific">Thermococcus chitonophagus</name>
    <dbReference type="NCBI Taxonomy" id="54262"/>
    <lineage>
        <taxon>Archaea</taxon>
        <taxon>Methanobacteriati</taxon>
        <taxon>Methanobacteriota</taxon>
        <taxon>Thermococci</taxon>
        <taxon>Thermococcales</taxon>
        <taxon>Thermococcaceae</taxon>
        <taxon>Thermococcus</taxon>
    </lineage>
</organism>
<dbReference type="Proteomes" id="UP000093069">
    <property type="component" value="Chromosome I"/>
</dbReference>
<keyword evidence="1" id="KW-0812">Transmembrane</keyword>
<evidence type="ECO:0000313" key="3">
    <source>
        <dbReference type="EMBL" id="CUX78195.1"/>
    </source>
</evidence>
<evidence type="ECO:0000313" key="4">
    <source>
        <dbReference type="Proteomes" id="UP000093069"/>
    </source>
</evidence>
<dbReference type="EMBL" id="CP015193">
    <property type="protein sequence ID" value="ASJ16729.1"/>
    <property type="molecule type" value="Genomic_DNA"/>
</dbReference>
<evidence type="ECO:0000313" key="5">
    <source>
        <dbReference type="Proteomes" id="UP000250189"/>
    </source>
</evidence>
<reference evidence="3" key="2">
    <citation type="submission" date="2016-01" db="EMBL/GenBank/DDBJ databases">
        <authorList>
            <person name="Oliw E.H."/>
        </authorList>
    </citation>
    <scope>NUCLEOTIDE SEQUENCE</scope>
    <source>
        <strain evidence="3">1</strain>
    </source>
</reference>
<dbReference type="EMBL" id="LN999010">
    <property type="protein sequence ID" value="CUX78195.1"/>
    <property type="molecule type" value="Genomic_DNA"/>
</dbReference>
<dbReference type="AlphaFoldDB" id="A0A160VT02"/>
<keyword evidence="1" id="KW-0472">Membrane</keyword>
<feature type="transmembrane region" description="Helical" evidence="1">
    <location>
        <begin position="33"/>
        <end position="53"/>
    </location>
</feature>
<sequence length="226" mass="26241">MYRPSRKFFLFITFAYLVFATVAVNFSDERTLSKIGIVINMGVLIFIGIQAYFQERLLEETLKQRSRIDKLRRLVVGYLLNLSSFLNSSVIDKVKSMQQIPALGSGNPFQIYYNVLFDYQKEKGAREISLYELGEIFLRYQYLKNVLENYGGIKSDEFSELIKIIGKYNQAVQKGDMNRAKELGSEIESKANQMLEKVNNLLNMLTSQEELEIEEKLLELILQNKK</sequence>
<feature type="transmembrane region" description="Helical" evidence="1">
    <location>
        <begin position="74"/>
        <end position="91"/>
    </location>
</feature>
<gene>
    <name evidence="2" type="ORF">A3L04_06405</name>
    <name evidence="3" type="ORF">CHITON_1416</name>
</gene>
<proteinExistence type="predicted"/>
<accession>A0A160VT02</accession>
<name>A0A160VT02_9EURY</name>
<dbReference type="Proteomes" id="UP000250189">
    <property type="component" value="Chromosome"/>
</dbReference>
<keyword evidence="5" id="KW-1185">Reference proteome</keyword>
<dbReference type="KEGG" id="tch:CHITON_1416"/>
<evidence type="ECO:0000256" key="1">
    <source>
        <dbReference type="SAM" id="Phobius"/>
    </source>
</evidence>
<keyword evidence="1" id="KW-1133">Transmembrane helix</keyword>
<evidence type="ECO:0000313" key="2">
    <source>
        <dbReference type="EMBL" id="ASJ16729.1"/>
    </source>
</evidence>